<dbReference type="EMBL" id="CP003422">
    <property type="protein sequence ID" value="AFH60618.1"/>
    <property type="molecule type" value="Genomic_DNA"/>
</dbReference>
<dbReference type="Proteomes" id="UP000007392">
    <property type="component" value="Chromosome"/>
</dbReference>
<proteinExistence type="predicted"/>
<sequence length="91" mass="10198">MYAIYNSSGRPNGIMPNVTDEIAAVLPKQYVLFDGEPPEIPQGHQLFVNWETKEVGTEPMPTPPNTPEQEIEELKNEISVLRTTVNYLLGV</sequence>
<protein>
    <submittedName>
        <fullName evidence="1">Uncharacterized protein</fullName>
    </submittedName>
</protein>
<dbReference type="PATRIC" id="fig|997761.3.peg.1523"/>
<dbReference type="HOGENOM" id="CLU_187657_0_0_9"/>
<accession>I0BE21</accession>
<dbReference type="RefSeq" id="WP_014649894.1">
    <property type="nucleotide sequence ID" value="NC_017672.3"/>
</dbReference>
<dbReference type="KEGG" id="pmw:B2K_07770"/>
<evidence type="ECO:0000313" key="1">
    <source>
        <dbReference type="EMBL" id="AFH60618.1"/>
    </source>
</evidence>
<gene>
    <name evidence="1" type="ORF">B2K_07770</name>
</gene>
<reference evidence="1 2" key="1">
    <citation type="submission" date="2013-06" db="EMBL/GenBank/DDBJ databases">
        <title>Complete genome sequence of Paenibacillus mucilaginosus K02.</title>
        <authorList>
            <person name="Xiao B."/>
            <person name="Sun L."/>
            <person name="Xiao L."/>
            <person name="Lian B."/>
        </authorList>
    </citation>
    <scope>NUCLEOTIDE SEQUENCE [LARGE SCALE GENOMIC DNA]</scope>
    <source>
        <strain evidence="1 2">K02</strain>
    </source>
</reference>
<name>I0BE21_9BACL</name>
<organism evidence="1 2">
    <name type="scientific">Paenibacillus mucilaginosus K02</name>
    <dbReference type="NCBI Taxonomy" id="997761"/>
    <lineage>
        <taxon>Bacteria</taxon>
        <taxon>Bacillati</taxon>
        <taxon>Bacillota</taxon>
        <taxon>Bacilli</taxon>
        <taxon>Bacillales</taxon>
        <taxon>Paenibacillaceae</taxon>
        <taxon>Paenibacillus</taxon>
    </lineage>
</organism>
<dbReference type="AlphaFoldDB" id="I0BE21"/>
<evidence type="ECO:0000313" key="2">
    <source>
        <dbReference type="Proteomes" id="UP000007392"/>
    </source>
</evidence>